<protein>
    <submittedName>
        <fullName evidence="2">Sigma-70 family RNA polymerase sigma factor</fullName>
    </submittedName>
</protein>
<dbReference type="NCBIfam" id="TIGR02937">
    <property type="entry name" value="sigma70-ECF"/>
    <property type="match status" value="1"/>
</dbReference>
<dbReference type="SUPFAM" id="SSF88659">
    <property type="entry name" value="Sigma3 and sigma4 domains of RNA polymerase sigma factors"/>
    <property type="match status" value="1"/>
</dbReference>
<evidence type="ECO:0000259" key="1">
    <source>
        <dbReference type="Pfam" id="PF08281"/>
    </source>
</evidence>
<accession>A0A9J6QNI5</accession>
<dbReference type="InterPro" id="IPR014284">
    <property type="entry name" value="RNA_pol_sigma-70_dom"/>
</dbReference>
<sequence length="130" mass="15801">MSIENIEIIFDSFCRKVLRNRLIDYRRNEAYRRAWEVELDDIQVKQILEEEYQNDEYFVNKLYGLEIKDEELYFLLTALSEQDQLIILLSYFLGFSDAEISTKLNVPRRTITYKRHRILGELRKRGEQIE</sequence>
<proteinExistence type="predicted"/>
<keyword evidence="3" id="KW-1185">Reference proteome</keyword>
<evidence type="ECO:0000313" key="2">
    <source>
        <dbReference type="EMBL" id="MCU7378952.1"/>
    </source>
</evidence>
<dbReference type="Gene3D" id="1.10.10.10">
    <property type="entry name" value="Winged helix-like DNA-binding domain superfamily/Winged helix DNA-binding domain"/>
    <property type="match status" value="1"/>
</dbReference>
<dbReference type="InterPro" id="IPR013324">
    <property type="entry name" value="RNA_pol_sigma_r3/r4-like"/>
</dbReference>
<comment type="caution">
    <text evidence="2">The sequence shown here is derived from an EMBL/GenBank/DDBJ whole genome shotgun (WGS) entry which is preliminary data.</text>
</comment>
<dbReference type="GO" id="GO:0006352">
    <property type="term" value="P:DNA-templated transcription initiation"/>
    <property type="evidence" value="ECO:0007669"/>
    <property type="project" value="InterPro"/>
</dbReference>
<dbReference type="GO" id="GO:0016987">
    <property type="term" value="F:sigma factor activity"/>
    <property type="evidence" value="ECO:0007669"/>
    <property type="project" value="InterPro"/>
</dbReference>
<organism evidence="2 3">
    <name type="scientific">Hominibacterium faecale</name>
    <dbReference type="NCBI Taxonomy" id="2839743"/>
    <lineage>
        <taxon>Bacteria</taxon>
        <taxon>Bacillati</taxon>
        <taxon>Bacillota</taxon>
        <taxon>Clostridia</taxon>
        <taxon>Peptostreptococcales</taxon>
        <taxon>Anaerovoracaceae</taxon>
        <taxon>Hominibacterium</taxon>
    </lineage>
</organism>
<dbReference type="Proteomes" id="UP001065549">
    <property type="component" value="Unassembled WGS sequence"/>
</dbReference>
<name>A0A9J6QNI5_9FIRM</name>
<dbReference type="GO" id="GO:0003677">
    <property type="term" value="F:DNA binding"/>
    <property type="evidence" value="ECO:0007669"/>
    <property type="project" value="InterPro"/>
</dbReference>
<evidence type="ECO:0000313" key="3">
    <source>
        <dbReference type="Proteomes" id="UP001065549"/>
    </source>
</evidence>
<gene>
    <name evidence="2" type="ORF">OBO34_11350</name>
</gene>
<dbReference type="InterPro" id="IPR013249">
    <property type="entry name" value="RNA_pol_sigma70_r4_t2"/>
</dbReference>
<feature type="domain" description="RNA polymerase sigma factor 70 region 4 type 2" evidence="1">
    <location>
        <begin position="70"/>
        <end position="119"/>
    </location>
</feature>
<dbReference type="RefSeq" id="WP_269478554.1">
    <property type="nucleotide sequence ID" value="NZ_JAOSHN010000004.1"/>
</dbReference>
<dbReference type="AlphaFoldDB" id="A0A9J6QNI5"/>
<dbReference type="Pfam" id="PF08281">
    <property type="entry name" value="Sigma70_r4_2"/>
    <property type="match status" value="1"/>
</dbReference>
<dbReference type="InterPro" id="IPR036388">
    <property type="entry name" value="WH-like_DNA-bd_sf"/>
</dbReference>
<reference evidence="2" key="1">
    <citation type="submission" date="2022-09" db="EMBL/GenBank/DDBJ databases">
        <title>Culturomic study of gut microbiota in children with autism spectrum disorder.</title>
        <authorList>
            <person name="Efimov B.A."/>
            <person name="Chaplin A.V."/>
            <person name="Sokolova S.R."/>
            <person name="Pikina A.P."/>
            <person name="Korzhanova M."/>
            <person name="Belova V."/>
            <person name="Korostin D."/>
        </authorList>
    </citation>
    <scope>NUCLEOTIDE SEQUENCE</scope>
    <source>
        <strain evidence="2">ASD5510</strain>
    </source>
</reference>
<dbReference type="EMBL" id="JAOSHN010000004">
    <property type="protein sequence ID" value="MCU7378952.1"/>
    <property type="molecule type" value="Genomic_DNA"/>
</dbReference>